<dbReference type="EMBL" id="OU895878">
    <property type="protein sequence ID" value="CAG9804533.1"/>
    <property type="molecule type" value="Genomic_DNA"/>
</dbReference>
<proteinExistence type="inferred from homology"/>
<name>A0A9N9WSU2_9DIPT</name>
<dbReference type="PANTHER" id="PTHR21500:SF0">
    <property type="entry name" value="TUBULIN-SPECIFIC CHAPERONE A"/>
    <property type="match status" value="1"/>
</dbReference>
<dbReference type="GO" id="GO:0005874">
    <property type="term" value="C:microtubule"/>
    <property type="evidence" value="ECO:0007669"/>
    <property type="project" value="UniProtKB-KW"/>
</dbReference>
<keyword evidence="6" id="KW-0206">Cytoskeleton</keyword>
<keyword evidence="6" id="KW-0963">Cytoplasm</keyword>
<dbReference type="GO" id="GO:0007021">
    <property type="term" value="P:tubulin complex assembly"/>
    <property type="evidence" value="ECO:0007669"/>
    <property type="project" value="UniProtKB-UniRule"/>
</dbReference>
<dbReference type="GO" id="GO:0007023">
    <property type="term" value="P:post-chaperonin tubulin folding pathway"/>
    <property type="evidence" value="ECO:0007669"/>
    <property type="project" value="UniProtKB-UniRule"/>
</dbReference>
<protein>
    <recommendedName>
        <fullName evidence="3 6">Tubulin-specific chaperone A</fullName>
    </recommendedName>
</protein>
<keyword evidence="9" id="KW-1185">Reference proteome</keyword>
<sequence>MADPRVRQIFIKSGVVKRYAKEKISYEKEAEKEKQRLEKFRRENRDEHDIKKQEEVIQENLMMIPDCQRKLRAAYDELNDMLKNEKDLEEKDEYIKAKDVLKEAEPELA</sequence>
<dbReference type="InterPro" id="IPR036126">
    <property type="entry name" value="TBCA_sf"/>
</dbReference>
<dbReference type="InterPro" id="IPR004226">
    <property type="entry name" value="TBCA"/>
</dbReference>
<dbReference type="SUPFAM" id="SSF46988">
    <property type="entry name" value="Tubulin chaperone cofactor A"/>
    <property type="match status" value="1"/>
</dbReference>
<evidence type="ECO:0000256" key="4">
    <source>
        <dbReference type="ARBA" id="ARBA00023186"/>
    </source>
</evidence>
<evidence type="ECO:0000256" key="7">
    <source>
        <dbReference type="SAM" id="Coils"/>
    </source>
</evidence>
<dbReference type="FunFam" id="1.20.58.90:FF:000008">
    <property type="entry name" value="Tubulin-specific chaperone A"/>
    <property type="match status" value="1"/>
</dbReference>
<dbReference type="Pfam" id="PF02970">
    <property type="entry name" value="TBCA"/>
    <property type="match status" value="1"/>
</dbReference>
<dbReference type="Proteomes" id="UP001153620">
    <property type="component" value="Chromosome 2"/>
</dbReference>
<evidence type="ECO:0000256" key="6">
    <source>
        <dbReference type="RuleBase" id="RU364030"/>
    </source>
</evidence>
<evidence type="ECO:0000256" key="1">
    <source>
        <dbReference type="ARBA" id="ARBA00003046"/>
    </source>
</evidence>
<feature type="coiled-coil region" evidence="7">
    <location>
        <begin position="16"/>
        <end position="91"/>
    </location>
</feature>
<evidence type="ECO:0000256" key="3">
    <source>
        <dbReference type="ARBA" id="ARBA00015002"/>
    </source>
</evidence>
<reference evidence="8" key="1">
    <citation type="submission" date="2022-01" db="EMBL/GenBank/DDBJ databases">
        <authorList>
            <person name="King R."/>
        </authorList>
    </citation>
    <scope>NUCLEOTIDE SEQUENCE</scope>
</reference>
<keyword evidence="6" id="KW-0493">Microtubule</keyword>
<keyword evidence="7" id="KW-0175">Coiled coil</keyword>
<evidence type="ECO:0000313" key="8">
    <source>
        <dbReference type="EMBL" id="CAG9804533.1"/>
    </source>
</evidence>
<keyword evidence="4 6" id="KW-0143">Chaperone</keyword>
<dbReference type="PANTHER" id="PTHR21500">
    <property type="entry name" value="TUBULIN-SPECIFIC CHAPERONE A"/>
    <property type="match status" value="1"/>
</dbReference>
<evidence type="ECO:0000313" key="9">
    <source>
        <dbReference type="Proteomes" id="UP001153620"/>
    </source>
</evidence>
<comment type="subcellular location">
    <subcellularLocation>
        <location evidence="6">Cytoplasm</location>
        <location evidence="6">Cytoskeleton</location>
    </subcellularLocation>
</comment>
<dbReference type="Gene3D" id="1.20.58.90">
    <property type="match status" value="1"/>
</dbReference>
<dbReference type="GO" id="GO:0005829">
    <property type="term" value="C:cytosol"/>
    <property type="evidence" value="ECO:0007669"/>
    <property type="project" value="TreeGrafter"/>
</dbReference>
<dbReference type="OrthoDB" id="296187at2759"/>
<evidence type="ECO:0000256" key="2">
    <source>
        <dbReference type="ARBA" id="ARBA00006806"/>
    </source>
</evidence>
<evidence type="ECO:0000256" key="5">
    <source>
        <dbReference type="ARBA" id="ARBA00026055"/>
    </source>
</evidence>
<accession>A0A9N9WSU2</accession>
<comment type="subunit">
    <text evidence="5 6">Supercomplex made of cofactors A to E. Cofactors A and D function by capturing and stabilizing tubulin in a quasi-native conformation. Cofactor E binds to the cofactor D-tubulin complex; interaction with cofactor C then causes the release of tubulin polypeptides that are committed to the native state.</text>
</comment>
<reference evidence="8" key="2">
    <citation type="submission" date="2022-10" db="EMBL/GenBank/DDBJ databases">
        <authorList>
            <consortium name="ENA_rothamsted_submissions"/>
            <consortium name="culmorum"/>
            <person name="King R."/>
        </authorList>
    </citation>
    <scope>NUCLEOTIDE SEQUENCE</scope>
</reference>
<comment type="function">
    <text evidence="1">Tubulin-folding protein; involved in the early step of the tubulin folding pathway.</text>
</comment>
<comment type="similarity">
    <text evidence="2 6">Belongs to the TBCA family.</text>
</comment>
<dbReference type="GO" id="GO:0048487">
    <property type="term" value="F:beta-tubulin binding"/>
    <property type="evidence" value="ECO:0007669"/>
    <property type="project" value="InterPro"/>
</dbReference>
<organism evidence="8 9">
    <name type="scientific">Chironomus riparius</name>
    <dbReference type="NCBI Taxonomy" id="315576"/>
    <lineage>
        <taxon>Eukaryota</taxon>
        <taxon>Metazoa</taxon>
        <taxon>Ecdysozoa</taxon>
        <taxon>Arthropoda</taxon>
        <taxon>Hexapoda</taxon>
        <taxon>Insecta</taxon>
        <taxon>Pterygota</taxon>
        <taxon>Neoptera</taxon>
        <taxon>Endopterygota</taxon>
        <taxon>Diptera</taxon>
        <taxon>Nematocera</taxon>
        <taxon>Chironomoidea</taxon>
        <taxon>Chironomidae</taxon>
        <taxon>Chironominae</taxon>
        <taxon>Chironomus</taxon>
    </lineage>
</organism>
<gene>
    <name evidence="8" type="ORF">CHIRRI_LOCUS7416</name>
</gene>
<dbReference type="AlphaFoldDB" id="A0A9N9WSU2"/>